<feature type="compositionally biased region" description="Basic and acidic residues" evidence="1">
    <location>
        <begin position="17"/>
        <end position="27"/>
    </location>
</feature>
<sequence>MKSNDNFRTSKNNGDNLGERDSTEKTTKKPAPRQVDRESENTPPDHEVYVDLEPDELHLSDEEEAENVQEKKKKK</sequence>
<dbReference type="RefSeq" id="WP_119433706.1">
    <property type="nucleotide sequence ID" value="NZ_QWGE01000007.1"/>
</dbReference>
<feature type="compositionally biased region" description="Basic and acidic residues" evidence="1">
    <location>
        <begin position="34"/>
        <end position="60"/>
    </location>
</feature>
<feature type="compositionally biased region" description="Polar residues" evidence="1">
    <location>
        <begin position="1"/>
        <end position="15"/>
    </location>
</feature>
<dbReference type="EMBL" id="QWGE01000007">
    <property type="protein sequence ID" value="RIJ33544.1"/>
    <property type="molecule type" value="Genomic_DNA"/>
</dbReference>
<accession>A0A399RTG4</accession>
<protein>
    <submittedName>
        <fullName evidence="2">Uncharacterized protein</fullName>
    </submittedName>
</protein>
<name>A0A399RTG4_9BACT</name>
<evidence type="ECO:0000313" key="3">
    <source>
        <dbReference type="Proteomes" id="UP000266005"/>
    </source>
</evidence>
<dbReference type="Proteomes" id="UP000266005">
    <property type="component" value="Unassembled WGS sequence"/>
</dbReference>
<gene>
    <name evidence="2" type="ORF">D1627_18200</name>
</gene>
<evidence type="ECO:0000256" key="1">
    <source>
        <dbReference type="SAM" id="MobiDB-lite"/>
    </source>
</evidence>
<dbReference type="AlphaFoldDB" id="A0A399RTG4"/>
<proteinExistence type="predicted"/>
<comment type="caution">
    <text evidence="2">The sequence shown here is derived from an EMBL/GenBank/DDBJ whole genome shotgun (WGS) entry which is preliminary data.</text>
</comment>
<evidence type="ECO:0000313" key="2">
    <source>
        <dbReference type="EMBL" id="RIJ33544.1"/>
    </source>
</evidence>
<reference evidence="3" key="1">
    <citation type="submission" date="2018-08" db="EMBL/GenBank/DDBJ databases">
        <title>Mucilaginibacter sp. MYSH2.</title>
        <authorList>
            <person name="Seo T."/>
        </authorList>
    </citation>
    <scope>NUCLEOTIDE SEQUENCE [LARGE SCALE GENOMIC DNA]</scope>
    <source>
        <strain evidence="3">KIRAN</strain>
    </source>
</reference>
<organism evidence="2 3">
    <name type="scientific">Pontibacter oryzae</name>
    <dbReference type="NCBI Taxonomy" id="2304593"/>
    <lineage>
        <taxon>Bacteria</taxon>
        <taxon>Pseudomonadati</taxon>
        <taxon>Bacteroidota</taxon>
        <taxon>Cytophagia</taxon>
        <taxon>Cytophagales</taxon>
        <taxon>Hymenobacteraceae</taxon>
        <taxon>Pontibacter</taxon>
    </lineage>
</organism>
<keyword evidence="3" id="KW-1185">Reference proteome</keyword>
<feature type="region of interest" description="Disordered" evidence="1">
    <location>
        <begin position="1"/>
        <end position="75"/>
    </location>
</feature>
<dbReference type="OrthoDB" id="853741at2"/>